<evidence type="ECO:0000256" key="12">
    <source>
        <dbReference type="ARBA" id="ARBA00023128"/>
    </source>
</evidence>
<keyword evidence="4" id="KW-0813">Transport</keyword>
<dbReference type="GO" id="GO:0000036">
    <property type="term" value="F:acyl carrier activity"/>
    <property type="evidence" value="ECO:0007669"/>
    <property type="project" value="TreeGrafter"/>
</dbReference>
<reference evidence="19 20" key="1">
    <citation type="journal article" date="2017" name="Mol. Biol. Evol.">
        <title>The 4-celled Tetrabaena socialis nuclear genome reveals the essential components for genetic control of cell number at the origin of multicellularity in the volvocine lineage.</title>
        <authorList>
            <person name="Featherston J."/>
            <person name="Arakaki Y."/>
            <person name="Hanschen E.R."/>
            <person name="Ferris P.J."/>
            <person name="Michod R.E."/>
            <person name="Olson B.J.S.C."/>
            <person name="Nozaki H."/>
            <person name="Durand P.M."/>
        </authorList>
    </citation>
    <scope>NUCLEOTIDE SEQUENCE [LARGE SCALE GENOMIC DNA]</scope>
    <source>
        <strain evidence="19 20">NIES-571</strain>
    </source>
</reference>
<dbReference type="HAMAP" id="MF_01217">
    <property type="entry name" value="Acyl_carrier"/>
    <property type="match status" value="1"/>
</dbReference>
<dbReference type="InterPro" id="IPR036736">
    <property type="entry name" value="ACP-like_sf"/>
</dbReference>
<protein>
    <recommendedName>
        <fullName evidence="16">Acyl carrier protein</fullName>
    </recommendedName>
</protein>
<evidence type="ECO:0000259" key="17">
    <source>
        <dbReference type="PROSITE" id="PS50075"/>
    </source>
</evidence>
<dbReference type="AlphaFoldDB" id="A0A2J8A839"/>
<evidence type="ECO:0000256" key="15">
    <source>
        <dbReference type="ARBA" id="ARBA00063067"/>
    </source>
</evidence>
<dbReference type="Gene3D" id="1.10.1200.10">
    <property type="entry name" value="ACP-like"/>
    <property type="match status" value="1"/>
</dbReference>
<dbReference type="InterPro" id="IPR020806">
    <property type="entry name" value="PKS_PP-bd"/>
</dbReference>
<dbReference type="PANTHER" id="PTHR20863:SF28">
    <property type="entry name" value="ACYL CARRIER PROTEIN, MITOCHONDRIAL"/>
    <property type="match status" value="1"/>
</dbReference>
<organism evidence="19 20">
    <name type="scientific">Tetrabaena socialis</name>
    <dbReference type="NCBI Taxonomy" id="47790"/>
    <lineage>
        <taxon>Eukaryota</taxon>
        <taxon>Viridiplantae</taxon>
        <taxon>Chlorophyta</taxon>
        <taxon>core chlorophytes</taxon>
        <taxon>Chlorophyceae</taxon>
        <taxon>CS clade</taxon>
        <taxon>Chlamydomonadales</taxon>
        <taxon>Tetrabaenaceae</taxon>
        <taxon>Tetrabaena</taxon>
    </lineage>
</organism>
<comment type="pathway">
    <text evidence="2">Lipid metabolism; fatty acid biosynthesis.</text>
</comment>
<dbReference type="EMBL" id="PGGS01002206">
    <property type="protein sequence ID" value="PNG99748.1"/>
    <property type="molecule type" value="Genomic_DNA"/>
</dbReference>
<proteinExistence type="inferred from homology"/>
<evidence type="ECO:0000256" key="14">
    <source>
        <dbReference type="ARBA" id="ARBA00057783"/>
    </source>
</evidence>
<evidence type="ECO:0000256" key="1">
    <source>
        <dbReference type="ARBA" id="ARBA00004173"/>
    </source>
</evidence>
<gene>
    <name evidence="19" type="ORF">TSOC_004775</name>
    <name evidence="18" type="ORF">TSOC_014459</name>
</gene>
<sequence>MALSSAACALRSTVLKHMRVTVTSSLQQTSLPTFSNIISRGFGGGFLDKDAVTERVLHVTKHFEKIDAAKVSAAASFEKDLGLDSLDVVELVMALEEEFGVEIPDSEADKISSVGEAINYICSNPMAK</sequence>
<comment type="caution">
    <text evidence="19">The sequence shown here is derived from an EMBL/GenBank/DDBJ whole genome shotgun (WGS) entry which is preliminary data.</text>
</comment>
<keyword evidence="11" id="KW-0443">Lipid metabolism</keyword>
<dbReference type="NCBIfam" id="TIGR00517">
    <property type="entry name" value="acyl_carrier"/>
    <property type="match status" value="1"/>
</dbReference>
<dbReference type="SUPFAM" id="SSF47336">
    <property type="entry name" value="ACP-like"/>
    <property type="match status" value="1"/>
</dbReference>
<comment type="similarity">
    <text evidence="3">Belongs to the acyl carrier protein (ACP) family.</text>
</comment>
<feature type="domain" description="Carrier" evidence="17">
    <location>
        <begin position="50"/>
        <end position="125"/>
    </location>
</feature>
<evidence type="ECO:0000256" key="6">
    <source>
        <dbReference type="ARBA" id="ARBA00022516"/>
    </source>
</evidence>
<comment type="subcellular location">
    <subcellularLocation>
        <location evidence="1">Mitochondrion</location>
    </subcellularLocation>
</comment>
<dbReference type="PROSITE" id="PS50075">
    <property type="entry name" value="CARRIER"/>
    <property type="match status" value="1"/>
</dbReference>
<evidence type="ECO:0000313" key="18">
    <source>
        <dbReference type="EMBL" id="PNG99748.1"/>
    </source>
</evidence>
<evidence type="ECO:0000256" key="10">
    <source>
        <dbReference type="ARBA" id="ARBA00022982"/>
    </source>
</evidence>
<dbReference type="FunFam" id="1.10.1200.10:FF:000003">
    <property type="entry name" value="Acyl carrier protein"/>
    <property type="match status" value="1"/>
</dbReference>
<dbReference type="PANTHER" id="PTHR20863">
    <property type="entry name" value="ACYL CARRIER PROTEIN"/>
    <property type="match status" value="1"/>
</dbReference>
<keyword evidence="9" id="KW-0809">Transit peptide</keyword>
<dbReference type="GO" id="GO:0000035">
    <property type="term" value="F:acyl binding"/>
    <property type="evidence" value="ECO:0007669"/>
    <property type="project" value="TreeGrafter"/>
</dbReference>
<keyword evidence="7" id="KW-0597">Phosphoprotein</keyword>
<evidence type="ECO:0000256" key="5">
    <source>
        <dbReference type="ARBA" id="ARBA00022450"/>
    </source>
</evidence>
<evidence type="ECO:0000256" key="2">
    <source>
        <dbReference type="ARBA" id="ARBA00005194"/>
    </source>
</evidence>
<evidence type="ECO:0000256" key="11">
    <source>
        <dbReference type="ARBA" id="ARBA00023098"/>
    </source>
</evidence>
<comment type="function">
    <text evidence="14">Carrier of the growing fatty acid chain in fatty acid biosynthesis. May be involved in the synthesis of short and medium chain fatty acids. Accessory and non-catalytic subunit of the mitochondrial membrane respiratory chain NADH dehydrogenase (Complex I), which functions in the transfer of electrons from NADH to the respiratory chain.</text>
</comment>
<dbReference type="EMBL" id="PGGS01000120">
    <property type="protein sequence ID" value="PNH08678.1"/>
    <property type="molecule type" value="Genomic_DNA"/>
</dbReference>
<dbReference type="InterPro" id="IPR006162">
    <property type="entry name" value="Ppantetheine_attach_site"/>
</dbReference>
<evidence type="ECO:0000256" key="16">
    <source>
        <dbReference type="RuleBase" id="RU000722"/>
    </source>
</evidence>
<dbReference type="Proteomes" id="UP000236333">
    <property type="component" value="Unassembled WGS sequence"/>
</dbReference>
<name>A0A2J8A839_9CHLO</name>
<keyword evidence="5 16" id="KW-0596">Phosphopantetheine</keyword>
<dbReference type="PROSITE" id="PS00012">
    <property type="entry name" value="PHOSPHOPANTETHEINE"/>
    <property type="match status" value="1"/>
</dbReference>
<evidence type="ECO:0000313" key="19">
    <source>
        <dbReference type="EMBL" id="PNH08678.1"/>
    </source>
</evidence>
<dbReference type="InterPro" id="IPR003231">
    <property type="entry name" value="ACP"/>
</dbReference>
<evidence type="ECO:0000256" key="3">
    <source>
        <dbReference type="ARBA" id="ARBA00010930"/>
    </source>
</evidence>
<evidence type="ECO:0000256" key="4">
    <source>
        <dbReference type="ARBA" id="ARBA00022448"/>
    </source>
</evidence>
<evidence type="ECO:0000256" key="13">
    <source>
        <dbReference type="ARBA" id="ARBA00023160"/>
    </source>
</evidence>
<dbReference type="OrthoDB" id="448946at2759"/>
<keyword evidence="12" id="KW-0496">Mitochondrion</keyword>
<dbReference type="SMART" id="SM00823">
    <property type="entry name" value="PKS_PP"/>
    <property type="match status" value="1"/>
</dbReference>
<dbReference type="NCBIfam" id="NF002148">
    <property type="entry name" value="PRK00982.1-2"/>
    <property type="match status" value="1"/>
</dbReference>
<accession>A0A2J8A839</accession>
<dbReference type="Pfam" id="PF00550">
    <property type="entry name" value="PP-binding"/>
    <property type="match status" value="1"/>
</dbReference>
<dbReference type="InterPro" id="IPR009081">
    <property type="entry name" value="PP-bd_ACP"/>
</dbReference>
<evidence type="ECO:0000256" key="9">
    <source>
        <dbReference type="ARBA" id="ARBA00022946"/>
    </source>
</evidence>
<keyword evidence="13 16" id="KW-0275">Fatty acid biosynthesis</keyword>
<evidence type="ECO:0000256" key="8">
    <source>
        <dbReference type="ARBA" id="ARBA00022832"/>
    </source>
</evidence>
<comment type="subunit">
    <text evidence="15">Complex I is composed of at least 49 different subunits.</text>
</comment>
<keyword evidence="20" id="KW-1185">Reference proteome</keyword>
<keyword evidence="8" id="KW-0276">Fatty acid metabolism</keyword>
<keyword evidence="6 16" id="KW-0444">Lipid biosynthesis</keyword>
<evidence type="ECO:0000256" key="7">
    <source>
        <dbReference type="ARBA" id="ARBA00022553"/>
    </source>
</evidence>
<dbReference type="GO" id="GO:0031177">
    <property type="term" value="F:phosphopantetheine binding"/>
    <property type="evidence" value="ECO:0007669"/>
    <property type="project" value="InterPro"/>
</dbReference>
<evidence type="ECO:0000313" key="20">
    <source>
        <dbReference type="Proteomes" id="UP000236333"/>
    </source>
</evidence>
<dbReference type="GO" id="GO:0005739">
    <property type="term" value="C:mitochondrion"/>
    <property type="evidence" value="ECO:0007669"/>
    <property type="project" value="UniProtKB-SubCell"/>
</dbReference>
<keyword evidence="10" id="KW-0249">Electron transport</keyword>